<keyword evidence="9 12" id="KW-0501">Molybdenum cofactor biosynthesis</keyword>
<accession>A0A1H0QMP9</accession>
<evidence type="ECO:0000256" key="10">
    <source>
        <dbReference type="ARBA" id="ARBA00023239"/>
    </source>
</evidence>
<evidence type="ECO:0000256" key="4">
    <source>
        <dbReference type="ARBA" id="ARBA00022723"/>
    </source>
</evidence>
<dbReference type="AlphaFoldDB" id="A0A1H0QMP9"/>
<feature type="binding site" evidence="12">
    <location>
        <position position="95"/>
    </location>
    <ligand>
        <name>S-adenosyl-L-methionine</name>
        <dbReference type="ChEBI" id="CHEBI:59789"/>
    </ligand>
</feature>
<dbReference type="GO" id="GO:0006777">
    <property type="term" value="P:Mo-molybdopterin cofactor biosynthetic process"/>
    <property type="evidence" value="ECO:0007669"/>
    <property type="project" value="UniProtKB-UniRule"/>
</dbReference>
<dbReference type="PANTHER" id="PTHR22960">
    <property type="entry name" value="MOLYBDOPTERIN COFACTOR SYNTHESIS PROTEIN A"/>
    <property type="match status" value="1"/>
</dbReference>
<dbReference type="GO" id="GO:1904047">
    <property type="term" value="F:S-adenosyl-L-methionine binding"/>
    <property type="evidence" value="ECO:0007669"/>
    <property type="project" value="UniProtKB-UniRule"/>
</dbReference>
<dbReference type="SFLD" id="SFLDG01067">
    <property type="entry name" value="SPASM/twitch_domain_containing"/>
    <property type="match status" value="1"/>
</dbReference>
<evidence type="ECO:0000256" key="2">
    <source>
        <dbReference type="ARBA" id="ARBA00022485"/>
    </source>
</evidence>
<name>A0A1H0QMP9_9BACT</name>
<feature type="binding site" evidence="12">
    <location>
        <position position="300"/>
    </location>
    <ligand>
        <name>[4Fe-4S] cluster</name>
        <dbReference type="ChEBI" id="CHEBI:49883"/>
        <label>2</label>
        <note>4Fe-4S-substrate</note>
    </ligand>
</feature>
<keyword evidence="8 12" id="KW-0342">GTP-binding</keyword>
<dbReference type="PROSITE" id="PS51918">
    <property type="entry name" value="RADICAL_SAM"/>
    <property type="match status" value="1"/>
</dbReference>
<feature type="binding site" evidence="12">
    <location>
        <position position="216"/>
    </location>
    <ligand>
        <name>S-adenosyl-L-methionine</name>
        <dbReference type="ChEBI" id="CHEBI:59789"/>
    </ligand>
</feature>
<protein>
    <recommendedName>
        <fullName evidence="1 12">GTP 3',8-cyclase</fullName>
        <ecNumber evidence="1 12">4.1.99.22</ecNumber>
    </recommendedName>
    <alternativeName>
        <fullName evidence="12">Molybdenum cofactor biosynthesis protein A</fullName>
    </alternativeName>
</protein>
<feature type="binding site" evidence="12">
    <location>
        <position position="146"/>
    </location>
    <ligand>
        <name>S-adenosyl-L-methionine</name>
        <dbReference type="ChEBI" id="CHEBI:59789"/>
    </ligand>
</feature>
<dbReference type="Gene3D" id="3.20.20.70">
    <property type="entry name" value="Aldolase class I"/>
    <property type="match status" value="1"/>
</dbReference>
<dbReference type="SFLD" id="SFLDG01386">
    <property type="entry name" value="main_SPASM_domain-containing"/>
    <property type="match status" value="1"/>
</dbReference>
<dbReference type="HAMAP" id="MF_01225_B">
    <property type="entry name" value="MoaA_B"/>
    <property type="match status" value="1"/>
</dbReference>
<feature type="binding site" evidence="12">
    <location>
        <position position="46"/>
    </location>
    <ligand>
        <name>[4Fe-4S] cluster</name>
        <dbReference type="ChEBI" id="CHEBI:49883"/>
        <label>1</label>
        <note>4Fe-4S-S-AdoMet</note>
    </ligand>
</feature>
<feature type="domain" description="Radical SAM core" evidence="14">
    <location>
        <begin position="23"/>
        <end position="249"/>
    </location>
</feature>
<dbReference type="NCBIfam" id="TIGR02666">
    <property type="entry name" value="moaA"/>
    <property type="match status" value="1"/>
</dbReference>
<feature type="binding site" evidence="12">
    <location>
        <position position="39"/>
    </location>
    <ligand>
        <name>[4Fe-4S] cluster</name>
        <dbReference type="ChEBI" id="CHEBI:49883"/>
        <label>1</label>
        <note>4Fe-4S-S-AdoMet</note>
    </ligand>
</feature>
<organism evidence="15 16">
    <name type="scientific">Desulforhopalus singaporensis</name>
    <dbReference type="NCBI Taxonomy" id="91360"/>
    <lineage>
        <taxon>Bacteria</taxon>
        <taxon>Pseudomonadati</taxon>
        <taxon>Thermodesulfobacteriota</taxon>
        <taxon>Desulfobulbia</taxon>
        <taxon>Desulfobulbales</taxon>
        <taxon>Desulfocapsaceae</taxon>
        <taxon>Desulforhopalus</taxon>
    </lineage>
</organism>
<feature type="binding site" evidence="12">
    <location>
        <position position="283"/>
    </location>
    <ligand>
        <name>[4Fe-4S] cluster</name>
        <dbReference type="ChEBI" id="CHEBI:49883"/>
        <label>2</label>
        <note>4Fe-4S-substrate</note>
    </ligand>
</feature>
<keyword evidence="16" id="KW-1185">Reference proteome</keyword>
<comment type="similarity">
    <text evidence="12">Belongs to the radical SAM superfamily. MoaA family.</text>
</comment>
<keyword evidence="4 12" id="KW-0479">Metal-binding</keyword>
<comment type="catalytic activity">
    <reaction evidence="11 12">
        <text>GTP + AH2 + S-adenosyl-L-methionine = (8S)-3',8-cyclo-7,8-dihydroguanosine 5'-triphosphate + 5'-deoxyadenosine + L-methionine + A + H(+)</text>
        <dbReference type="Rhea" id="RHEA:49576"/>
        <dbReference type="ChEBI" id="CHEBI:13193"/>
        <dbReference type="ChEBI" id="CHEBI:15378"/>
        <dbReference type="ChEBI" id="CHEBI:17319"/>
        <dbReference type="ChEBI" id="CHEBI:17499"/>
        <dbReference type="ChEBI" id="CHEBI:37565"/>
        <dbReference type="ChEBI" id="CHEBI:57844"/>
        <dbReference type="ChEBI" id="CHEBI:59789"/>
        <dbReference type="ChEBI" id="CHEBI:131766"/>
        <dbReference type="EC" id="4.1.99.22"/>
    </reaction>
</comment>
<evidence type="ECO:0000313" key="16">
    <source>
        <dbReference type="Proteomes" id="UP000199073"/>
    </source>
</evidence>
<dbReference type="EMBL" id="FNJI01000012">
    <property type="protein sequence ID" value="SDP17938.1"/>
    <property type="molecule type" value="Genomic_DNA"/>
</dbReference>
<evidence type="ECO:0000256" key="12">
    <source>
        <dbReference type="HAMAP-Rule" id="MF_01225"/>
    </source>
</evidence>
<dbReference type="CDD" id="cd21117">
    <property type="entry name" value="Twitch_MoaA"/>
    <property type="match status" value="1"/>
</dbReference>
<keyword evidence="10 12" id="KW-0456">Lyase</keyword>
<dbReference type="GO" id="GO:0061799">
    <property type="term" value="F:cyclic pyranopterin monophosphate synthase activity"/>
    <property type="evidence" value="ECO:0007669"/>
    <property type="project" value="TreeGrafter"/>
</dbReference>
<dbReference type="InterPro" id="IPR010505">
    <property type="entry name" value="MoaA_twitch"/>
</dbReference>
<dbReference type="InterPro" id="IPR058240">
    <property type="entry name" value="rSAM_sf"/>
</dbReference>
<dbReference type="PROSITE" id="PS01305">
    <property type="entry name" value="MOAA_NIFB_PQQE"/>
    <property type="match status" value="1"/>
</dbReference>
<dbReference type="GO" id="GO:0061798">
    <property type="term" value="F:GTP 3',8'-cyclase activity"/>
    <property type="evidence" value="ECO:0007669"/>
    <property type="project" value="UniProtKB-UniRule"/>
</dbReference>
<dbReference type="SFLD" id="SFLDS00029">
    <property type="entry name" value="Radical_SAM"/>
    <property type="match status" value="1"/>
</dbReference>
<dbReference type="GO" id="GO:0005525">
    <property type="term" value="F:GTP binding"/>
    <property type="evidence" value="ECO:0007669"/>
    <property type="project" value="UniProtKB-UniRule"/>
</dbReference>
<dbReference type="PANTHER" id="PTHR22960:SF0">
    <property type="entry name" value="MOLYBDENUM COFACTOR BIOSYNTHESIS PROTEIN 1"/>
    <property type="match status" value="1"/>
</dbReference>
<dbReference type="InterPro" id="IPR013483">
    <property type="entry name" value="MoaA"/>
</dbReference>
<dbReference type="SFLD" id="SFLDG01383">
    <property type="entry name" value="cyclic_pyranopterin_phosphate"/>
    <property type="match status" value="1"/>
</dbReference>
<dbReference type="EC" id="4.1.99.22" evidence="1 12"/>
<evidence type="ECO:0000256" key="3">
    <source>
        <dbReference type="ARBA" id="ARBA00022691"/>
    </source>
</evidence>
<dbReference type="STRING" id="91360.SAMN05660330_02010"/>
<keyword evidence="7 12" id="KW-0411">Iron-sulfur</keyword>
<dbReference type="InterPro" id="IPR013785">
    <property type="entry name" value="Aldolase_TIM"/>
</dbReference>
<dbReference type="InterPro" id="IPR006638">
    <property type="entry name" value="Elp3/MiaA/NifB-like_rSAM"/>
</dbReference>
<keyword evidence="3 12" id="KW-0949">S-adenosyl-L-methionine</keyword>
<dbReference type="InterPro" id="IPR050105">
    <property type="entry name" value="MoCo_biosynth_MoaA/MoaC"/>
</dbReference>
<feature type="binding site" evidence="12">
    <location>
        <begin position="288"/>
        <end position="290"/>
    </location>
    <ligand>
        <name>GTP</name>
        <dbReference type="ChEBI" id="CHEBI:37565"/>
    </ligand>
</feature>
<keyword evidence="6 12" id="KW-0408">Iron</keyword>
<comment type="function">
    <text evidence="12">Catalyzes the cyclization of GTP to (8S)-3',8-cyclo-7,8-dihydroguanosine 5'-triphosphate.</text>
</comment>
<dbReference type="GO" id="GO:0046872">
    <property type="term" value="F:metal ion binding"/>
    <property type="evidence" value="ECO:0007669"/>
    <property type="project" value="UniProtKB-KW"/>
</dbReference>
<comment type="cofactor">
    <cofactor evidence="12">
        <name>[4Fe-4S] cluster</name>
        <dbReference type="ChEBI" id="CHEBI:49883"/>
    </cofactor>
    <text evidence="12">Binds 2 [4Fe-4S] clusters. Binds 1 [4Fe-4S] cluster coordinated with 3 cysteines and an exchangeable S-adenosyl-L-methionine and 1 [4Fe-4S] cluster coordinated with 3 cysteines and the GTP-derived substrate.</text>
</comment>
<feature type="binding site" evidence="12">
    <location>
        <position position="45"/>
    </location>
    <ligand>
        <name>S-adenosyl-L-methionine</name>
        <dbReference type="ChEBI" id="CHEBI:59789"/>
    </ligand>
</feature>
<evidence type="ECO:0000256" key="8">
    <source>
        <dbReference type="ARBA" id="ARBA00023134"/>
    </source>
</evidence>
<evidence type="ECO:0000256" key="13">
    <source>
        <dbReference type="SAM" id="MobiDB-lite"/>
    </source>
</evidence>
<feature type="region of interest" description="Disordered" evidence="13">
    <location>
        <begin position="332"/>
        <end position="360"/>
    </location>
</feature>
<dbReference type="Proteomes" id="UP000199073">
    <property type="component" value="Unassembled WGS sequence"/>
</dbReference>
<feature type="binding site" evidence="12">
    <location>
        <position position="91"/>
    </location>
    <ligand>
        <name>GTP</name>
        <dbReference type="ChEBI" id="CHEBI:37565"/>
    </ligand>
</feature>
<dbReference type="GO" id="GO:0051539">
    <property type="term" value="F:4 iron, 4 sulfur cluster binding"/>
    <property type="evidence" value="ECO:0007669"/>
    <property type="project" value="UniProtKB-UniRule"/>
</dbReference>
<dbReference type="Pfam" id="PF04055">
    <property type="entry name" value="Radical_SAM"/>
    <property type="match status" value="1"/>
</dbReference>
<dbReference type="InterPro" id="IPR040064">
    <property type="entry name" value="MoaA-like"/>
</dbReference>
<comment type="subunit">
    <text evidence="12">Monomer and homodimer.</text>
</comment>
<sequence>MNHLLKKPTVKEKIQSISPIVDQFSRTISYLRLSLTDRCNLRCMYCMPSEDQDVEKHVKTGDFLQHSDLLTYEELLRVVRLTVSLGMNKLRLTGGEPLVRKGVVQFIEELSRIEGLDQIRLTTNGVLLKEYAEDLYRSGVRYINVSLDTLDPDKFKKITGRDRFRQVWAGLQKALDLGFKIKINVVAMKGVNDDEFVDFGRLALEYPFHVRFIEFMPVGGKNSWQKDRFIRGEDIRTMISTLGSLQPFAIQHGAGPARMYDLVTPDGQTGAVGFISPISHHFCDKCNRLRLTSEGKLRACLLKDEETDLKKILRGNGSDQDIMTAVRQTIIDKPQGHSLQNETEAEEKARSGGTMSRIGG</sequence>
<dbReference type="CDD" id="cd01335">
    <property type="entry name" value="Radical_SAM"/>
    <property type="match status" value="1"/>
</dbReference>
<dbReference type="InterPro" id="IPR007197">
    <property type="entry name" value="rSAM"/>
</dbReference>
<keyword evidence="5 12" id="KW-0547">Nucleotide-binding</keyword>
<reference evidence="15 16" key="1">
    <citation type="submission" date="2016-10" db="EMBL/GenBank/DDBJ databases">
        <authorList>
            <person name="de Groot N.N."/>
        </authorList>
    </citation>
    <scope>NUCLEOTIDE SEQUENCE [LARGE SCALE GENOMIC DNA]</scope>
    <source>
        <strain evidence="15 16">DSM 12130</strain>
    </source>
</reference>
<evidence type="ECO:0000256" key="11">
    <source>
        <dbReference type="ARBA" id="ARBA00048697"/>
    </source>
</evidence>
<evidence type="ECO:0000256" key="5">
    <source>
        <dbReference type="ARBA" id="ARBA00022741"/>
    </source>
</evidence>
<comment type="pathway">
    <text evidence="12">Cofactor biosynthesis; molybdopterin biosynthesis.</text>
</comment>
<keyword evidence="2 12" id="KW-0004">4Fe-4S</keyword>
<dbReference type="OrthoDB" id="9763993at2"/>
<dbReference type="InterPro" id="IPR000385">
    <property type="entry name" value="MoaA_NifB_PqqE_Fe-S-bd_CS"/>
</dbReference>
<dbReference type="Pfam" id="PF06463">
    <property type="entry name" value="Mob_synth_C"/>
    <property type="match status" value="1"/>
</dbReference>
<dbReference type="UniPathway" id="UPA00344"/>
<dbReference type="SMART" id="SM00729">
    <property type="entry name" value="Elp3"/>
    <property type="match status" value="1"/>
</dbReference>
<feature type="binding site" evidence="12">
    <location>
        <position position="286"/>
    </location>
    <ligand>
        <name>[4Fe-4S] cluster</name>
        <dbReference type="ChEBI" id="CHEBI:49883"/>
        <label>2</label>
        <note>4Fe-4S-substrate</note>
    </ligand>
</feature>
<proteinExistence type="inferred from homology"/>
<gene>
    <name evidence="12" type="primary">moaA</name>
    <name evidence="15" type="ORF">SAMN05660330_02010</name>
</gene>
<evidence type="ECO:0000256" key="9">
    <source>
        <dbReference type="ARBA" id="ARBA00023150"/>
    </source>
</evidence>
<evidence type="ECO:0000313" key="15">
    <source>
        <dbReference type="EMBL" id="SDP17938.1"/>
    </source>
</evidence>
<dbReference type="SUPFAM" id="SSF102114">
    <property type="entry name" value="Radical SAM enzymes"/>
    <property type="match status" value="1"/>
</dbReference>
<feature type="binding site" evidence="12">
    <location>
        <position position="32"/>
    </location>
    <ligand>
        <name>GTP</name>
        <dbReference type="ChEBI" id="CHEBI:37565"/>
    </ligand>
</feature>
<evidence type="ECO:0000256" key="6">
    <source>
        <dbReference type="ARBA" id="ARBA00023004"/>
    </source>
</evidence>
<evidence type="ECO:0000259" key="14">
    <source>
        <dbReference type="PROSITE" id="PS51918"/>
    </source>
</evidence>
<evidence type="ECO:0000256" key="1">
    <source>
        <dbReference type="ARBA" id="ARBA00012167"/>
    </source>
</evidence>
<feature type="binding site" evidence="12">
    <location>
        <position position="182"/>
    </location>
    <ligand>
        <name>GTP</name>
        <dbReference type="ChEBI" id="CHEBI:37565"/>
    </ligand>
</feature>
<feature type="binding site" evidence="12">
    <location>
        <position position="43"/>
    </location>
    <ligand>
        <name>[4Fe-4S] cluster</name>
        <dbReference type="ChEBI" id="CHEBI:49883"/>
        <label>1</label>
        <note>4Fe-4S-S-AdoMet</note>
    </ligand>
</feature>
<feature type="binding site" evidence="12">
    <location>
        <position position="122"/>
    </location>
    <ligand>
        <name>GTP</name>
        <dbReference type="ChEBI" id="CHEBI:37565"/>
    </ligand>
</feature>
<evidence type="ECO:0000256" key="7">
    <source>
        <dbReference type="ARBA" id="ARBA00023014"/>
    </source>
</evidence>